<keyword evidence="3" id="KW-1185">Reference proteome</keyword>
<dbReference type="InterPro" id="IPR022136">
    <property type="entry name" value="DUF3668"/>
</dbReference>
<dbReference type="AlphaFoldDB" id="A0A8S4B4E5"/>
<dbReference type="OrthoDB" id="332250at2759"/>
<proteinExistence type="predicted"/>
<evidence type="ECO:0000313" key="2">
    <source>
        <dbReference type="EMBL" id="CAG5917422.1"/>
    </source>
</evidence>
<evidence type="ECO:0000259" key="1">
    <source>
        <dbReference type="Pfam" id="PF12416"/>
    </source>
</evidence>
<dbReference type="GO" id="GO:0005813">
    <property type="term" value="C:centrosome"/>
    <property type="evidence" value="ECO:0007669"/>
    <property type="project" value="TreeGrafter"/>
</dbReference>
<dbReference type="GO" id="GO:0022027">
    <property type="term" value="P:interkinetic nuclear migration"/>
    <property type="evidence" value="ECO:0007669"/>
    <property type="project" value="TreeGrafter"/>
</dbReference>
<accession>A0A8S4B4E5</accession>
<dbReference type="PANTHER" id="PTHR21574:SF0">
    <property type="entry name" value="CENTROSOMAL PROTEIN OF 120 KDA"/>
    <property type="match status" value="1"/>
</dbReference>
<dbReference type="GO" id="GO:1903724">
    <property type="term" value="P:positive regulation of centriole elongation"/>
    <property type="evidence" value="ECO:0007669"/>
    <property type="project" value="TreeGrafter"/>
</dbReference>
<dbReference type="Proteomes" id="UP000677803">
    <property type="component" value="Unassembled WGS sequence"/>
</dbReference>
<reference evidence="2" key="1">
    <citation type="submission" date="2021-05" db="EMBL/GenBank/DDBJ databases">
        <authorList>
            <person name="Tigano A."/>
        </authorList>
    </citation>
    <scope>NUCLEOTIDE SEQUENCE</scope>
</reference>
<name>A0A8S4B4E5_9TELE</name>
<protein>
    <submittedName>
        <fullName evidence="2">(Atlantic silverside) hypothetical protein</fullName>
    </submittedName>
</protein>
<comment type="caution">
    <text evidence="2">The sequence shown here is derived from an EMBL/GenBank/DDBJ whole genome shotgun (WGS) entry which is preliminary data.</text>
</comment>
<organism evidence="2 3">
    <name type="scientific">Menidia menidia</name>
    <name type="common">Atlantic silverside</name>
    <dbReference type="NCBI Taxonomy" id="238744"/>
    <lineage>
        <taxon>Eukaryota</taxon>
        <taxon>Metazoa</taxon>
        <taxon>Chordata</taxon>
        <taxon>Craniata</taxon>
        <taxon>Vertebrata</taxon>
        <taxon>Euteleostomi</taxon>
        <taxon>Actinopterygii</taxon>
        <taxon>Neopterygii</taxon>
        <taxon>Teleostei</taxon>
        <taxon>Neoteleostei</taxon>
        <taxon>Acanthomorphata</taxon>
        <taxon>Ovalentaria</taxon>
        <taxon>Atherinomorphae</taxon>
        <taxon>Atheriniformes</taxon>
        <taxon>Atherinopsidae</taxon>
        <taxon>Menidiinae</taxon>
        <taxon>Menidia</taxon>
    </lineage>
</organism>
<dbReference type="PANTHER" id="PTHR21574">
    <property type="entry name" value="CENTROSOMAL PROTEIN OF 120 KDA"/>
    <property type="match status" value="1"/>
</dbReference>
<feature type="domain" description="DUF3668" evidence="1">
    <location>
        <begin position="1"/>
        <end position="149"/>
    </location>
</feature>
<sequence length="190" mass="20512">MFLLSVTVAFATRLEQLVPGTSRLSAEDSGFFFYYSLLGNDITSEPFGSLLSPDFQPERASVRIRSSKQILLAFLSQQPSLQVHLCCGSRSLGSTEVSLSALAALPVDLDSRAATVEGAFVLRPPKRVQLPALPPDLQPTVGVAVSLRREDAPPQVQPAAAIGTPPETAQVQKIGLDIRFHLETKEKTLE</sequence>
<evidence type="ECO:0000313" key="3">
    <source>
        <dbReference type="Proteomes" id="UP000677803"/>
    </source>
</evidence>
<dbReference type="Pfam" id="PF12416">
    <property type="entry name" value="DUF3668"/>
    <property type="match status" value="1"/>
</dbReference>
<dbReference type="EMBL" id="CAJRST010011112">
    <property type="protein sequence ID" value="CAG5917422.1"/>
    <property type="molecule type" value="Genomic_DNA"/>
</dbReference>
<gene>
    <name evidence="2" type="ORF">MMEN_LOCUS10076</name>
</gene>
<feature type="non-terminal residue" evidence="2">
    <location>
        <position position="1"/>
    </location>
</feature>
<dbReference type="InterPro" id="IPR039893">
    <property type="entry name" value="CEP120-like"/>
</dbReference>